<dbReference type="PROSITE" id="PS50110">
    <property type="entry name" value="RESPONSE_REGULATORY"/>
    <property type="match status" value="1"/>
</dbReference>
<comment type="caution">
    <text evidence="4">The sequence shown here is derived from an EMBL/GenBank/DDBJ whole genome shotgun (WGS) entry which is preliminary data.</text>
</comment>
<reference evidence="4 5" key="1">
    <citation type="journal article" date="2016" name="Nat. Commun.">
        <title>Thousands of microbial genomes shed light on interconnected biogeochemical processes in an aquifer system.</title>
        <authorList>
            <person name="Anantharaman K."/>
            <person name="Brown C.T."/>
            <person name="Hug L.A."/>
            <person name="Sharon I."/>
            <person name="Castelle C.J."/>
            <person name="Probst A.J."/>
            <person name="Thomas B.C."/>
            <person name="Singh A."/>
            <person name="Wilkins M.J."/>
            <person name="Karaoz U."/>
            <person name="Brodie E.L."/>
            <person name="Williams K.H."/>
            <person name="Hubbard S.S."/>
            <person name="Banfield J.F."/>
        </authorList>
    </citation>
    <scope>NUCLEOTIDE SEQUENCE [LARGE SCALE GENOMIC DNA]</scope>
</reference>
<dbReference type="PANTHER" id="PTHR44591:SF3">
    <property type="entry name" value="RESPONSE REGULATORY DOMAIN-CONTAINING PROTEIN"/>
    <property type="match status" value="1"/>
</dbReference>
<organism evidence="4 5">
    <name type="scientific">Candidatus Schekmanbacteria bacterium RBG_16_38_11</name>
    <dbReference type="NCBI Taxonomy" id="1817880"/>
    <lineage>
        <taxon>Bacteria</taxon>
        <taxon>Candidatus Schekmaniibacteriota</taxon>
    </lineage>
</organism>
<evidence type="ECO:0000259" key="3">
    <source>
        <dbReference type="PROSITE" id="PS50110"/>
    </source>
</evidence>
<name>A0A1F7RUG2_9BACT</name>
<dbReference type="Gene3D" id="3.40.50.2300">
    <property type="match status" value="1"/>
</dbReference>
<protein>
    <recommendedName>
        <fullName evidence="3">Response regulatory domain-containing protein</fullName>
    </recommendedName>
</protein>
<dbReference type="Pfam" id="PF00072">
    <property type="entry name" value="Response_reg"/>
    <property type="match status" value="1"/>
</dbReference>
<feature type="modified residue" description="4-aspartylphosphate" evidence="2">
    <location>
        <position position="66"/>
    </location>
</feature>
<dbReference type="SUPFAM" id="SSF52172">
    <property type="entry name" value="CheY-like"/>
    <property type="match status" value="1"/>
</dbReference>
<dbReference type="InterPro" id="IPR001789">
    <property type="entry name" value="Sig_transdc_resp-reg_receiver"/>
</dbReference>
<evidence type="ECO:0000256" key="1">
    <source>
        <dbReference type="ARBA" id="ARBA00022553"/>
    </source>
</evidence>
<proteinExistence type="predicted"/>
<dbReference type="InterPro" id="IPR011006">
    <property type="entry name" value="CheY-like_superfamily"/>
</dbReference>
<dbReference type="EMBL" id="MGDF01000139">
    <property type="protein sequence ID" value="OGL44537.1"/>
    <property type="molecule type" value="Genomic_DNA"/>
</dbReference>
<dbReference type="AlphaFoldDB" id="A0A1F7RUG2"/>
<gene>
    <name evidence="4" type="ORF">A2149_03305</name>
</gene>
<evidence type="ECO:0000313" key="5">
    <source>
        <dbReference type="Proteomes" id="UP000178435"/>
    </source>
</evidence>
<dbReference type="SMART" id="SM00448">
    <property type="entry name" value="REC"/>
    <property type="match status" value="1"/>
</dbReference>
<dbReference type="GO" id="GO:0000160">
    <property type="term" value="P:phosphorelay signal transduction system"/>
    <property type="evidence" value="ECO:0007669"/>
    <property type="project" value="InterPro"/>
</dbReference>
<accession>A0A1F7RUG2</accession>
<feature type="domain" description="Response regulatory" evidence="3">
    <location>
        <begin position="17"/>
        <end position="134"/>
    </location>
</feature>
<keyword evidence="1 2" id="KW-0597">Phosphoprotein</keyword>
<evidence type="ECO:0000256" key="2">
    <source>
        <dbReference type="PROSITE-ProRule" id="PRU00169"/>
    </source>
</evidence>
<dbReference type="Proteomes" id="UP000178435">
    <property type="component" value="Unassembled WGS sequence"/>
</dbReference>
<dbReference type="PANTHER" id="PTHR44591">
    <property type="entry name" value="STRESS RESPONSE REGULATOR PROTEIN 1"/>
    <property type="match status" value="1"/>
</dbReference>
<evidence type="ECO:0000313" key="4">
    <source>
        <dbReference type="EMBL" id="OGL44537.1"/>
    </source>
</evidence>
<dbReference type="InterPro" id="IPR050595">
    <property type="entry name" value="Bact_response_regulator"/>
</dbReference>
<sequence>MVNLINKISSMETGKKKIMIVDDDKVLLEELEEALASNGYDIVAINDSTAVLNTAHRVKPNLILLDLKMPRINGHQVAIKLKNSPQTANIPIIAMTGYFTREEHIELLTVCGMETCLKKPFNLPDVVACIEKVLNKSKQAQ</sequence>